<dbReference type="InterPro" id="IPR023395">
    <property type="entry name" value="MCP_dom_sf"/>
</dbReference>
<dbReference type="SUPFAM" id="SSF103506">
    <property type="entry name" value="Mitochondrial carrier"/>
    <property type="match status" value="1"/>
</dbReference>
<keyword evidence="3" id="KW-0812">Transmembrane</keyword>
<proteinExistence type="predicted"/>
<dbReference type="GO" id="GO:0055085">
    <property type="term" value="P:transmembrane transport"/>
    <property type="evidence" value="ECO:0007669"/>
    <property type="project" value="InterPro"/>
</dbReference>
<evidence type="ECO:0000256" key="5">
    <source>
        <dbReference type="ARBA" id="ARBA00023136"/>
    </source>
</evidence>
<evidence type="ECO:0000256" key="1">
    <source>
        <dbReference type="ARBA" id="ARBA00004141"/>
    </source>
</evidence>
<dbReference type="GO" id="GO:0016020">
    <property type="term" value="C:membrane"/>
    <property type="evidence" value="ECO:0007669"/>
    <property type="project" value="UniProtKB-SubCell"/>
</dbReference>
<dbReference type="PROSITE" id="PS50920">
    <property type="entry name" value="SOLCAR"/>
    <property type="match status" value="3"/>
</dbReference>
<sequence>MNSFFDSFLISSVASICSKTTSAPLELWRIQRQNSFIPNSSLRSVIQKEGWRYLWKGNGVNLVKGIPQYSLNYALFREFNDSIDNRLISGIISGSCSIGIIYPLETTRTFLSLQTNKNKYKGIFDVIKKTSHRNLYNGFSMSLFGFGTFSGLLFSFQNTINENYPNLKPISGGLASIGALSVSYPTDLLRRRMQLQNFDKSVPVYDNYRDLFQKIYKQDGVRGFYRGLLPNYCKGFVQWSVHFFVLSLLEEDLKSNRSS</sequence>
<evidence type="ECO:0000256" key="4">
    <source>
        <dbReference type="ARBA" id="ARBA00022737"/>
    </source>
</evidence>
<dbReference type="InterPro" id="IPR002067">
    <property type="entry name" value="MCP"/>
</dbReference>
<keyword evidence="4" id="KW-0677">Repeat</keyword>
<name>A0A6C0ITJ5_9ZZZZ</name>
<dbReference type="Pfam" id="PF00153">
    <property type="entry name" value="Mito_carr"/>
    <property type="match status" value="3"/>
</dbReference>
<dbReference type="PRINTS" id="PR00926">
    <property type="entry name" value="MITOCARRIER"/>
</dbReference>
<accession>A0A6C0ITJ5</accession>
<protein>
    <recommendedName>
        <fullName evidence="7">Mitochondrial carrier protein</fullName>
    </recommendedName>
</protein>
<keyword evidence="5" id="KW-0472">Membrane</keyword>
<evidence type="ECO:0000256" key="3">
    <source>
        <dbReference type="ARBA" id="ARBA00022692"/>
    </source>
</evidence>
<evidence type="ECO:0000256" key="2">
    <source>
        <dbReference type="ARBA" id="ARBA00022448"/>
    </source>
</evidence>
<evidence type="ECO:0008006" key="7">
    <source>
        <dbReference type="Google" id="ProtNLM"/>
    </source>
</evidence>
<dbReference type="Gene3D" id="1.50.40.10">
    <property type="entry name" value="Mitochondrial carrier domain"/>
    <property type="match status" value="1"/>
</dbReference>
<dbReference type="PANTHER" id="PTHR24089">
    <property type="entry name" value="SOLUTE CARRIER FAMILY 25"/>
    <property type="match status" value="1"/>
</dbReference>
<organism evidence="6">
    <name type="scientific">viral metagenome</name>
    <dbReference type="NCBI Taxonomy" id="1070528"/>
    <lineage>
        <taxon>unclassified sequences</taxon>
        <taxon>metagenomes</taxon>
        <taxon>organismal metagenomes</taxon>
    </lineage>
</organism>
<reference evidence="6" key="1">
    <citation type="journal article" date="2020" name="Nature">
        <title>Giant virus diversity and host interactions through global metagenomics.</title>
        <authorList>
            <person name="Schulz F."/>
            <person name="Roux S."/>
            <person name="Paez-Espino D."/>
            <person name="Jungbluth S."/>
            <person name="Walsh D.A."/>
            <person name="Denef V.J."/>
            <person name="McMahon K.D."/>
            <person name="Konstantinidis K.T."/>
            <person name="Eloe-Fadrosh E.A."/>
            <person name="Kyrpides N.C."/>
            <person name="Woyke T."/>
        </authorList>
    </citation>
    <scope>NUCLEOTIDE SEQUENCE</scope>
    <source>
        <strain evidence="6">GVMAG-M-3300024261-37</strain>
    </source>
</reference>
<keyword evidence="2" id="KW-0813">Transport</keyword>
<comment type="subcellular location">
    <subcellularLocation>
        <location evidence="1">Membrane</location>
        <topology evidence="1">Multi-pass membrane protein</topology>
    </subcellularLocation>
</comment>
<dbReference type="InterPro" id="IPR018108">
    <property type="entry name" value="MCP_transmembrane"/>
</dbReference>
<evidence type="ECO:0000313" key="6">
    <source>
        <dbReference type="EMBL" id="QHT95147.1"/>
    </source>
</evidence>
<dbReference type="EMBL" id="MN740235">
    <property type="protein sequence ID" value="QHT95147.1"/>
    <property type="molecule type" value="Genomic_DNA"/>
</dbReference>
<dbReference type="AlphaFoldDB" id="A0A6C0ITJ5"/>